<dbReference type="InterPro" id="IPR000742">
    <property type="entry name" value="EGF"/>
</dbReference>
<dbReference type="PROSITE" id="PS50026">
    <property type="entry name" value="EGF_3"/>
    <property type="match status" value="8"/>
</dbReference>
<dbReference type="Gene3D" id="2.10.25.10">
    <property type="entry name" value="Laminin"/>
    <property type="match status" value="7"/>
</dbReference>
<proteinExistence type="predicted"/>
<feature type="disulfide bond" evidence="6">
    <location>
        <begin position="169"/>
        <end position="178"/>
    </location>
</feature>
<feature type="domain" description="Pentraxin (PTX)" evidence="8">
    <location>
        <begin position="377"/>
        <end position="599"/>
    </location>
</feature>
<dbReference type="GO" id="GO:0005509">
    <property type="term" value="F:calcium ion binding"/>
    <property type="evidence" value="ECO:0007669"/>
    <property type="project" value="InterPro"/>
</dbReference>
<dbReference type="FunFam" id="2.10.50.10:FF:000018">
    <property type="entry name" value="Sushi, von Willebrand factor type A, EGF and pentraxin domain-containing 1"/>
    <property type="match status" value="1"/>
</dbReference>
<feature type="domain" description="EGF-like" evidence="7">
    <location>
        <begin position="643"/>
        <end position="676"/>
    </location>
</feature>
<evidence type="ECO:0000256" key="2">
    <source>
        <dbReference type="ARBA" id="ARBA00022729"/>
    </source>
</evidence>
<feature type="disulfide bond" evidence="6">
    <location>
        <begin position="631"/>
        <end position="640"/>
    </location>
</feature>
<feature type="domain" description="EGF-like" evidence="7">
    <location>
        <begin position="295"/>
        <end position="331"/>
    </location>
</feature>
<dbReference type="PANTHER" id="PTHR24049">
    <property type="entry name" value="CRUMBS FAMILY MEMBER"/>
    <property type="match status" value="1"/>
</dbReference>
<evidence type="ECO:0000256" key="1">
    <source>
        <dbReference type="ARBA" id="ARBA00022536"/>
    </source>
</evidence>
<dbReference type="SMART" id="SM00159">
    <property type="entry name" value="PTX"/>
    <property type="match status" value="1"/>
</dbReference>
<evidence type="ECO:0000256" key="4">
    <source>
        <dbReference type="ARBA" id="ARBA00023157"/>
    </source>
</evidence>
<accession>A0A0B7A7G5</accession>
<feature type="disulfide bond" evidence="6">
    <location>
        <begin position="321"/>
        <end position="330"/>
    </location>
</feature>
<keyword evidence="2" id="KW-0732">Signal</keyword>
<feature type="domain" description="EGF-like" evidence="7">
    <location>
        <begin position="258"/>
        <end position="293"/>
    </location>
</feature>
<feature type="disulfide bond" evidence="6">
    <location>
        <begin position="362"/>
        <end position="371"/>
    </location>
</feature>
<keyword evidence="3" id="KW-0677">Repeat</keyword>
<evidence type="ECO:0008006" key="10">
    <source>
        <dbReference type="Google" id="ProtNLM"/>
    </source>
</evidence>
<dbReference type="InterPro" id="IPR013032">
    <property type="entry name" value="EGF-like_CS"/>
</dbReference>
<dbReference type="Pfam" id="PF12661">
    <property type="entry name" value="hEGF"/>
    <property type="match status" value="3"/>
</dbReference>
<dbReference type="PROSITE" id="PS01186">
    <property type="entry name" value="EGF_2"/>
    <property type="match status" value="5"/>
</dbReference>
<feature type="domain" description="EGF-like" evidence="7">
    <location>
        <begin position="181"/>
        <end position="217"/>
    </location>
</feature>
<evidence type="ECO:0000259" key="8">
    <source>
        <dbReference type="PROSITE" id="PS51828"/>
    </source>
</evidence>
<keyword evidence="5" id="KW-0325">Glycoprotein</keyword>
<keyword evidence="4 6" id="KW-1015">Disulfide bond</keyword>
<dbReference type="PROSITE" id="PS01187">
    <property type="entry name" value="EGF_CA"/>
    <property type="match status" value="2"/>
</dbReference>
<dbReference type="EMBL" id="HACG01029045">
    <property type="protein sequence ID" value="CEK75910.1"/>
    <property type="molecule type" value="Transcribed_RNA"/>
</dbReference>
<dbReference type="SUPFAM" id="SSF57196">
    <property type="entry name" value="EGF/Laminin"/>
    <property type="match status" value="7"/>
</dbReference>
<dbReference type="PANTHER" id="PTHR24049:SF22">
    <property type="entry name" value="DROSOPHILA CRUMBS HOMOLOG"/>
    <property type="match status" value="1"/>
</dbReference>
<protein>
    <recommendedName>
        <fullName evidence="10">Sushi, von Willebrand factor type A, EGF and pentraxin domain-containing protein 1</fullName>
    </recommendedName>
</protein>
<evidence type="ECO:0000256" key="3">
    <source>
        <dbReference type="ARBA" id="ARBA00022737"/>
    </source>
</evidence>
<dbReference type="Pfam" id="PF00008">
    <property type="entry name" value="EGF"/>
    <property type="match status" value="2"/>
</dbReference>
<dbReference type="Pfam" id="PF07699">
    <property type="entry name" value="Ephrin_rec_like"/>
    <property type="match status" value="3"/>
</dbReference>
<dbReference type="InterPro" id="IPR013320">
    <property type="entry name" value="ConA-like_dom_sf"/>
</dbReference>
<feature type="domain" description="EGF-like" evidence="7">
    <location>
        <begin position="141"/>
        <end position="179"/>
    </location>
</feature>
<dbReference type="FunFam" id="2.10.25.10:FF:000472">
    <property type="entry name" value="Uncharacterized protein, isoform A"/>
    <property type="match status" value="1"/>
</dbReference>
<dbReference type="InterPro" id="IPR009030">
    <property type="entry name" value="Growth_fac_rcpt_cys_sf"/>
</dbReference>
<dbReference type="PROSITE" id="PS00022">
    <property type="entry name" value="EGF_1"/>
    <property type="match status" value="6"/>
</dbReference>
<dbReference type="CDD" id="cd00054">
    <property type="entry name" value="EGF_CA"/>
    <property type="match status" value="4"/>
</dbReference>
<name>A0A0B7A7G5_9EUPU</name>
<feature type="disulfide bond" evidence="6">
    <location>
        <begin position="262"/>
        <end position="272"/>
    </location>
</feature>
<dbReference type="InterPro" id="IPR018097">
    <property type="entry name" value="EGF_Ca-bd_CS"/>
</dbReference>
<feature type="disulfide bond" evidence="6">
    <location>
        <begin position="283"/>
        <end position="292"/>
    </location>
</feature>
<evidence type="ECO:0000259" key="7">
    <source>
        <dbReference type="PROSITE" id="PS50026"/>
    </source>
</evidence>
<dbReference type="InterPro" id="IPR001759">
    <property type="entry name" value="PTX_dom"/>
</dbReference>
<dbReference type="PROSITE" id="PS00010">
    <property type="entry name" value="ASX_HYDROXYL"/>
    <property type="match status" value="2"/>
</dbReference>
<dbReference type="Gene3D" id="2.10.50.10">
    <property type="entry name" value="Tumor Necrosis Factor Receptor, subunit A, domain 2"/>
    <property type="match status" value="3"/>
</dbReference>
<dbReference type="FunFam" id="2.10.25.10:FF:000050">
    <property type="entry name" value="neurogenic locus notch homolog protein 3"/>
    <property type="match status" value="1"/>
</dbReference>
<dbReference type="InterPro" id="IPR051022">
    <property type="entry name" value="Notch_Cell-Fate_Det"/>
</dbReference>
<feature type="disulfide bond" evidence="6">
    <location>
        <begin position="647"/>
        <end position="657"/>
    </location>
</feature>
<dbReference type="SUPFAM" id="SSF49899">
    <property type="entry name" value="Concanavalin A-like lectins/glucanases"/>
    <property type="match status" value="1"/>
</dbReference>
<dbReference type="PROSITE" id="PS51828">
    <property type="entry name" value="PTX_2"/>
    <property type="match status" value="1"/>
</dbReference>
<feature type="domain" description="EGF-like" evidence="7">
    <location>
        <begin position="333"/>
        <end position="372"/>
    </location>
</feature>
<dbReference type="SMART" id="SM01411">
    <property type="entry name" value="Ephrin_rec_like"/>
    <property type="match status" value="3"/>
</dbReference>
<evidence type="ECO:0000313" key="9">
    <source>
        <dbReference type="EMBL" id="CEK75910.1"/>
    </source>
</evidence>
<feature type="domain" description="EGF-like" evidence="7">
    <location>
        <begin position="601"/>
        <end position="641"/>
    </location>
</feature>
<dbReference type="SUPFAM" id="SSF57184">
    <property type="entry name" value="Growth factor receptor domain"/>
    <property type="match status" value="1"/>
</dbReference>
<reference evidence="9" key="1">
    <citation type="submission" date="2014-12" db="EMBL/GenBank/DDBJ databases">
        <title>Insight into the proteome of Arion vulgaris.</title>
        <authorList>
            <person name="Aradska J."/>
            <person name="Bulat T."/>
            <person name="Smidak R."/>
            <person name="Sarate P."/>
            <person name="Gangsoo J."/>
            <person name="Sialana F."/>
            <person name="Bilban M."/>
            <person name="Lubec G."/>
        </authorList>
    </citation>
    <scope>NUCLEOTIDE SEQUENCE</scope>
    <source>
        <tissue evidence="9">Skin</tissue>
    </source>
</reference>
<feature type="domain" description="EGF-like" evidence="7">
    <location>
        <begin position="219"/>
        <end position="255"/>
    </location>
</feature>
<feature type="non-terminal residue" evidence="9">
    <location>
        <position position="1"/>
    </location>
</feature>
<comment type="caution">
    <text evidence="6">Lacks conserved residue(s) required for the propagation of feature annotation.</text>
</comment>
<dbReference type="Pfam" id="PF00354">
    <property type="entry name" value="Pentaxin"/>
    <property type="match status" value="1"/>
</dbReference>
<feature type="disulfide bond" evidence="6">
    <location>
        <begin position="245"/>
        <end position="254"/>
    </location>
</feature>
<sequence length="676" mass="73620">YFQPDEAQPQCLPCPDDMTTQHTGAYNETMCSAMCNPGQFSSTGLNPCQLCPLHSYQPFVSAAACLPCPGGRRTLTTGATHATYCLDVCVAGTYSETGLVPCVSCPVGSYQPYDGATECFLCQDNMTTDTEQATNVSECFVWDACFSRNISCLNGGQCLVKNNLATCLCVSGFSGVSCEINVPDCFISACQNNGTCIDGINSFTCVCWPGFTGSKCEVNIDECLSSLCSNGSSCLDLVNSYKCYCPSDYTGIHCETRVQQLCNENICVHGTCEERNSIVSCVCNQGFAGSTCNITYDLCSSHPCVHAGTCVSTSGQFECHCLPGFTGNLCDLVLDPCGNSNCSRISTCIPALNNQTGYLCKCPAGWSGYFCEQEITADFDLVFNLDSPDGQYVVLPPEFVPSLLNFSVCAWLRPQSLSAFATIVAFTLPLSTLTFPGNDSYVYGKSKEFDIIFRIKHLNKLIVDIFDATISTNVTIPFYVWSHLCVTWSCTSGHWQVMVNGSLSADGTLDHRWSSIPAHVQIVLGQNNPYYAEAATLWQVYAGEITQFNIFSHILSLDNVRALANEITCNKTTYGDVISWTDVSLYTKADLVKRETSHCLDINECWFPSQFPCGNNRECVDLVGAYDCSVCMYGYTGSHCQNPDDECALDNCQRGSCTDGPEPYDYQCICPSGFAM</sequence>
<dbReference type="FunFam" id="2.10.25.10:FF:000122">
    <property type="entry name" value="Protein crumbs homolog 2"/>
    <property type="match status" value="1"/>
</dbReference>
<dbReference type="SMART" id="SM00181">
    <property type="entry name" value="EGF"/>
    <property type="match status" value="8"/>
</dbReference>
<dbReference type="InterPro" id="IPR000152">
    <property type="entry name" value="EGF-type_Asp/Asn_hydroxyl_site"/>
</dbReference>
<keyword evidence="1 6" id="KW-0245">EGF-like domain</keyword>
<dbReference type="SMART" id="SM00179">
    <property type="entry name" value="EGF_CA"/>
    <property type="match status" value="6"/>
</dbReference>
<gene>
    <name evidence="9" type="primary">ORF97565</name>
</gene>
<evidence type="ECO:0000256" key="6">
    <source>
        <dbReference type="PROSITE-ProRule" id="PRU00076"/>
    </source>
</evidence>
<dbReference type="InterPro" id="IPR011641">
    <property type="entry name" value="Tyr-kin_ephrin_A/B_rcpt-like"/>
</dbReference>
<organism evidence="9">
    <name type="scientific">Arion vulgaris</name>
    <dbReference type="NCBI Taxonomy" id="1028688"/>
    <lineage>
        <taxon>Eukaryota</taxon>
        <taxon>Metazoa</taxon>
        <taxon>Spiralia</taxon>
        <taxon>Lophotrochozoa</taxon>
        <taxon>Mollusca</taxon>
        <taxon>Gastropoda</taxon>
        <taxon>Heterobranchia</taxon>
        <taxon>Euthyneura</taxon>
        <taxon>Panpulmonata</taxon>
        <taxon>Eupulmonata</taxon>
        <taxon>Stylommatophora</taxon>
        <taxon>Helicina</taxon>
        <taxon>Arionoidea</taxon>
        <taxon>Arionidae</taxon>
        <taxon>Arion</taxon>
    </lineage>
</organism>
<evidence type="ECO:0000256" key="5">
    <source>
        <dbReference type="ARBA" id="ARBA00023180"/>
    </source>
</evidence>
<feature type="disulfide bond" evidence="6">
    <location>
        <begin position="207"/>
        <end position="216"/>
    </location>
</feature>
<dbReference type="AlphaFoldDB" id="A0A0B7A7G5"/>
<dbReference type="InterPro" id="IPR001881">
    <property type="entry name" value="EGF-like_Ca-bd_dom"/>
</dbReference>
<dbReference type="Gene3D" id="2.60.120.200">
    <property type="match status" value="1"/>
</dbReference>